<dbReference type="EMBL" id="NIBS01000026">
    <property type="protein sequence ID" value="PHM24324.1"/>
    <property type="molecule type" value="Genomic_DNA"/>
</dbReference>
<dbReference type="Proteomes" id="UP000225833">
    <property type="component" value="Unassembled WGS sequence"/>
</dbReference>
<protein>
    <recommendedName>
        <fullName evidence="1">Anti-bacteriophage protein A/HamA C-terminal domain-containing protein</fullName>
    </recommendedName>
</protein>
<feature type="domain" description="Anti-bacteriophage protein A/HamA C-terminal" evidence="1">
    <location>
        <begin position="11"/>
        <end position="295"/>
    </location>
</feature>
<reference evidence="2 3" key="1">
    <citation type="journal article" date="2017" name="Nat. Microbiol.">
        <title>Natural product diversity associated with the nematode symbionts Photorhabdus and Xenorhabdus.</title>
        <authorList>
            <person name="Tobias N.J."/>
            <person name="Wolff H."/>
            <person name="Djahanschiri B."/>
            <person name="Grundmann F."/>
            <person name="Kronenwerth M."/>
            <person name="Shi Y.M."/>
            <person name="Simonyi S."/>
            <person name="Grun P."/>
            <person name="Shapiro-Ilan D."/>
            <person name="Pidot S.J."/>
            <person name="Stinear T.P."/>
            <person name="Ebersberger I."/>
            <person name="Bode H.B."/>
        </authorList>
    </citation>
    <scope>NUCLEOTIDE SEQUENCE [LARGE SCALE GENOMIC DNA]</scope>
    <source>
        <strain evidence="2 3">DSM 16342</strain>
    </source>
</reference>
<dbReference type="InterPro" id="IPR014976">
    <property type="entry name" value="AbpA_HamA_C"/>
</dbReference>
<gene>
    <name evidence="2" type="ORF">Xbud_03318</name>
</gene>
<organism evidence="2 3">
    <name type="scientific">Xenorhabdus budapestensis</name>
    <dbReference type="NCBI Taxonomy" id="290110"/>
    <lineage>
        <taxon>Bacteria</taxon>
        <taxon>Pseudomonadati</taxon>
        <taxon>Pseudomonadota</taxon>
        <taxon>Gammaproteobacteria</taxon>
        <taxon>Enterobacterales</taxon>
        <taxon>Morganellaceae</taxon>
        <taxon>Xenorhabdus</taxon>
    </lineage>
</organism>
<name>A0A2D0IR65_XENBU</name>
<evidence type="ECO:0000259" key="1">
    <source>
        <dbReference type="Pfam" id="PF08878"/>
    </source>
</evidence>
<dbReference type="OrthoDB" id="785623at2"/>
<evidence type="ECO:0000313" key="2">
    <source>
        <dbReference type="EMBL" id="PHM24324.1"/>
    </source>
</evidence>
<comment type="caution">
    <text evidence="2">The sequence shown here is derived from an EMBL/GenBank/DDBJ whole genome shotgun (WGS) entry which is preliminary data.</text>
</comment>
<dbReference type="RefSeq" id="WP_099137067.1">
    <property type="nucleotide sequence ID" value="NZ_CAWNNJ010000093.1"/>
</dbReference>
<sequence>MEFKILIDESFLHLCNQQLSPINNKNVLSMVNDFEDGCWRFKRFQNFIWDNIAETSLSSKERRALVNQSHTMLIAAAEKLRLTDKNDDISKGSELAEIVLYGIMKHHYKALPVVPKIFYKQNTQDNAKGADSVHLVIRDDDFSLWFGEAKFYNSIENARLDKIITSVGNSLRTDKLKKENSIITNVNDIDCLVTDIRLREKIKDALSNKNSIDSLKPKIHVPIFILHECQITQKATAITFSYEKDVYDYHVERANIFFNKQINKLNNDIYLYDQVTFHIILFPVPDKNKIVDKFVSTVEFYREN</sequence>
<dbReference type="Pfam" id="PF08878">
    <property type="entry name" value="HamA"/>
    <property type="match status" value="1"/>
</dbReference>
<proteinExistence type="predicted"/>
<dbReference type="AlphaFoldDB" id="A0A2D0IR65"/>
<accession>A0A2D0IR65</accession>
<evidence type="ECO:0000313" key="3">
    <source>
        <dbReference type="Proteomes" id="UP000225833"/>
    </source>
</evidence>